<evidence type="ECO:0000256" key="4">
    <source>
        <dbReference type="ARBA" id="ARBA00023136"/>
    </source>
</evidence>
<feature type="transmembrane region" description="Helical" evidence="5">
    <location>
        <begin position="136"/>
        <end position="157"/>
    </location>
</feature>
<dbReference type="InterPro" id="IPR050186">
    <property type="entry name" value="TPT_transporter"/>
</dbReference>
<keyword evidence="5" id="KW-0333">Golgi apparatus</keyword>
<dbReference type="SUPFAM" id="SSF103481">
    <property type="entry name" value="Multidrug resistance efflux transporter EmrE"/>
    <property type="match status" value="1"/>
</dbReference>
<proteinExistence type="inferred from homology"/>
<sequence>MAPQKDETPAWKVAGVVGFYMAVALIMVMTNKWVLTTNSLPLTFLFLQLSLAVVCLIGLSLLPESSPFAFRPPRWTRSTVFALLPVCTANVVGLVFNIFCLQLVDASYFQVARGLTLPMTVVLSAITSRENPTREVIISCGLVTWGFTYSFIPVPWISSPPSGGVMGSQHVGEHGGGGEAPVLGMILGVFSAAMVAIHAVLVKSALRHVEGRALDLAYWQNAISAIALIPAILISGEIWGLLRLLSGTEGELNAFVSGSLITGIVGFLICVAGVLSIKVTSPVTHMFSAAVRSVLQTILGVQLFGDVINASRIISILLILLGSLTYTYHKSRPAKPSSGATSSPSPPRSQSAADPTKAEGGSGGGNGNGRGGFAPIPEDESEELLEKKRMMYFSNTNGNDHGNGNGNGNGGGYADLEKGEKERD</sequence>
<dbReference type="InterPro" id="IPR037185">
    <property type="entry name" value="EmrE-like"/>
</dbReference>
<accession>A0A427Y787</accession>
<comment type="function">
    <text evidence="5">Involved in the import of GDP-mannose from the cytoplasm into the Golgi lumen.</text>
</comment>
<name>A0A427Y787_9TREE</name>
<dbReference type="EMBL" id="RSCD01000018">
    <property type="protein sequence ID" value="RSH86926.1"/>
    <property type="molecule type" value="Genomic_DNA"/>
</dbReference>
<evidence type="ECO:0000256" key="3">
    <source>
        <dbReference type="ARBA" id="ARBA00022989"/>
    </source>
</evidence>
<evidence type="ECO:0000256" key="1">
    <source>
        <dbReference type="ARBA" id="ARBA00004141"/>
    </source>
</evidence>
<dbReference type="GO" id="GO:0000139">
    <property type="term" value="C:Golgi membrane"/>
    <property type="evidence" value="ECO:0007669"/>
    <property type="project" value="UniProtKB-SubCell"/>
</dbReference>
<evidence type="ECO:0000256" key="2">
    <source>
        <dbReference type="ARBA" id="ARBA00022692"/>
    </source>
</evidence>
<keyword evidence="5" id="KW-0968">Cytoplasmic vesicle</keyword>
<feature type="region of interest" description="Disordered" evidence="6">
    <location>
        <begin position="332"/>
        <end position="424"/>
    </location>
</feature>
<feature type="transmembrane region" description="Helical" evidence="5">
    <location>
        <begin position="12"/>
        <end position="30"/>
    </location>
</feature>
<gene>
    <name evidence="7" type="ORF">EHS25_003413</name>
</gene>
<comment type="subunit">
    <text evidence="5">Homooligomer.</text>
</comment>
<feature type="transmembrane region" description="Helical" evidence="5">
    <location>
        <begin position="82"/>
        <end position="104"/>
    </location>
</feature>
<keyword evidence="2 5" id="KW-0812">Transmembrane</keyword>
<comment type="subcellular location">
    <subcellularLocation>
        <location evidence="5">Golgi apparatus membrane</location>
        <topology evidence="5">Multi-pass membrane protein</topology>
    </subcellularLocation>
    <subcellularLocation>
        <location evidence="5">Cytoplasmic vesicle membrane</location>
        <topology evidence="5">Multi-pass membrane protein</topology>
    </subcellularLocation>
    <subcellularLocation>
        <location evidence="5">Endoplasmic reticulum membrane</location>
        <topology evidence="5">Multi-pass membrane protein</topology>
    </subcellularLocation>
    <subcellularLocation>
        <location evidence="1">Membrane</location>
        <topology evidence="1">Multi-pass membrane protein</topology>
    </subcellularLocation>
</comment>
<feature type="transmembrane region" description="Helical" evidence="5">
    <location>
        <begin position="222"/>
        <end position="242"/>
    </location>
</feature>
<dbReference type="PANTHER" id="PTHR11132">
    <property type="entry name" value="SOLUTE CARRIER FAMILY 35"/>
    <property type="match status" value="1"/>
</dbReference>
<keyword evidence="5" id="KW-0256">Endoplasmic reticulum</keyword>
<comment type="similarity">
    <text evidence="5">Belongs to the TPT transporter family. SLC35D subfamily.</text>
</comment>
<feature type="compositionally biased region" description="Gly residues" evidence="6">
    <location>
        <begin position="401"/>
        <end position="413"/>
    </location>
</feature>
<dbReference type="Proteomes" id="UP000279259">
    <property type="component" value="Unassembled WGS sequence"/>
</dbReference>
<keyword evidence="8" id="KW-1185">Reference proteome</keyword>
<keyword evidence="3 5" id="KW-1133">Transmembrane helix</keyword>
<keyword evidence="5" id="KW-0813">Transport</keyword>
<dbReference type="AlphaFoldDB" id="A0A427Y787"/>
<evidence type="ECO:0000256" key="5">
    <source>
        <dbReference type="RuleBase" id="RU367097"/>
    </source>
</evidence>
<evidence type="ECO:0000313" key="7">
    <source>
        <dbReference type="EMBL" id="RSH86926.1"/>
    </source>
</evidence>
<comment type="caution">
    <text evidence="7">The sequence shown here is derived from an EMBL/GenBank/DDBJ whole genome shotgun (WGS) entry which is preliminary data.</text>
</comment>
<evidence type="ECO:0000256" key="6">
    <source>
        <dbReference type="SAM" id="MobiDB-lite"/>
    </source>
</evidence>
<feature type="transmembrane region" description="Helical" evidence="5">
    <location>
        <begin position="182"/>
        <end position="201"/>
    </location>
</feature>
<feature type="transmembrane region" description="Helical" evidence="5">
    <location>
        <begin position="254"/>
        <end position="275"/>
    </location>
</feature>
<reference evidence="7 8" key="1">
    <citation type="submission" date="2018-11" db="EMBL/GenBank/DDBJ databases">
        <title>Genome sequence of Saitozyma podzolica DSM 27192.</title>
        <authorList>
            <person name="Aliyu H."/>
            <person name="Gorte O."/>
            <person name="Ochsenreither K."/>
        </authorList>
    </citation>
    <scope>NUCLEOTIDE SEQUENCE [LARGE SCALE GENOMIC DNA]</scope>
    <source>
        <strain evidence="7 8">DSM 27192</strain>
    </source>
</reference>
<evidence type="ECO:0000313" key="8">
    <source>
        <dbReference type="Proteomes" id="UP000279259"/>
    </source>
</evidence>
<keyword evidence="5" id="KW-0762">Sugar transport</keyword>
<feature type="transmembrane region" description="Helical" evidence="5">
    <location>
        <begin position="42"/>
        <end position="62"/>
    </location>
</feature>
<feature type="compositionally biased region" description="Basic and acidic residues" evidence="6">
    <location>
        <begin position="415"/>
        <end position="424"/>
    </location>
</feature>
<dbReference type="GO" id="GO:0005789">
    <property type="term" value="C:endoplasmic reticulum membrane"/>
    <property type="evidence" value="ECO:0007669"/>
    <property type="project" value="UniProtKB-SubCell"/>
</dbReference>
<feature type="compositionally biased region" description="Low complexity" evidence="6">
    <location>
        <begin position="334"/>
        <end position="351"/>
    </location>
</feature>
<organism evidence="7 8">
    <name type="scientific">Saitozyma podzolica</name>
    <dbReference type="NCBI Taxonomy" id="1890683"/>
    <lineage>
        <taxon>Eukaryota</taxon>
        <taxon>Fungi</taxon>
        <taxon>Dikarya</taxon>
        <taxon>Basidiomycota</taxon>
        <taxon>Agaricomycotina</taxon>
        <taxon>Tremellomycetes</taxon>
        <taxon>Tremellales</taxon>
        <taxon>Trimorphomycetaceae</taxon>
        <taxon>Saitozyma</taxon>
    </lineage>
</organism>
<keyword evidence="4 5" id="KW-0472">Membrane</keyword>
<feature type="compositionally biased region" description="Gly residues" evidence="6">
    <location>
        <begin position="360"/>
        <end position="372"/>
    </location>
</feature>
<dbReference type="GO" id="GO:0030659">
    <property type="term" value="C:cytoplasmic vesicle membrane"/>
    <property type="evidence" value="ECO:0007669"/>
    <property type="project" value="UniProtKB-SubCell"/>
</dbReference>
<dbReference type="OrthoDB" id="5547497at2759"/>
<protein>
    <recommendedName>
        <fullName evidence="5">GDP-mannose transporter</fullName>
        <shortName evidence="5">GMT</shortName>
    </recommendedName>
</protein>